<evidence type="ECO:0000313" key="1">
    <source>
        <dbReference type="EMBL" id="THC93291.1"/>
    </source>
</evidence>
<sequence length="72" mass="8199">MYLVDVWYENGRRDRAAARGEGQDISEEMKELMGDLAPSHRLAEKNNHGDSLGLFPRLKRKEASSSGLFYNN</sequence>
<gene>
    <name evidence="1" type="ORF">EYZ11_007216</name>
</gene>
<dbReference type="AlphaFoldDB" id="A0A4S3JJ52"/>
<comment type="caution">
    <text evidence="1">The sequence shown here is derived from an EMBL/GenBank/DDBJ whole genome shotgun (WGS) entry which is preliminary data.</text>
</comment>
<keyword evidence="2" id="KW-1185">Reference proteome</keyword>
<dbReference type="VEuPathDB" id="FungiDB:EYZ11_007216"/>
<dbReference type="Proteomes" id="UP000308092">
    <property type="component" value="Unassembled WGS sequence"/>
</dbReference>
<proteinExistence type="predicted"/>
<organism evidence="1 2">
    <name type="scientific">Aspergillus tanneri</name>
    <dbReference type="NCBI Taxonomy" id="1220188"/>
    <lineage>
        <taxon>Eukaryota</taxon>
        <taxon>Fungi</taxon>
        <taxon>Dikarya</taxon>
        <taxon>Ascomycota</taxon>
        <taxon>Pezizomycotina</taxon>
        <taxon>Eurotiomycetes</taxon>
        <taxon>Eurotiomycetidae</taxon>
        <taxon>Eurotiales</taxon>
        <taxon>Aspergillaceae</taxon>
        <taxon>Aspergillus</taxon>
        <taxon>Aspergillus subgen. Circumdati</taxon>
    </lineage>
</organism>
<accession>A0A4S3JJ52</accession>
<dbReference type="EMBL" id="SOSA01000273">
    <property type="protein sequence ID" value="THC93291.1"/>
    <property type="molecule type" value="Genomic_DNA"/>
</dbReference>
<name>A0A4S3JJ52_9EURO</name>
<reference evidence="1 2" key="1">
    <citation type="submission" date="2019-03" db="EMBL/GenBank/DDBJ databases">
        <title>The genome sequence of a newly discovered highly antifungal drug resistant Aspergillus species, Aspergillus tanneri NIH 1004.</title>
        <authorList>
            <person name="Mounaud S."/>
            <person name="Singh I."/>
            <person name="Joardar V."/>
            <person name="Pakala S."/>
            <person name="Pakala S."/>
            <person name="Venepally P."/>
            <person name="Hoover J."/>
            <person name="Nierman W."/>
            <person name="Chung J."/>
            <person name="Losada L."/>
        </authorList>
    </citation>
    <scope>NUCLEOTIDE SEQUENCE [LARGE SCALE GENOMIC DNA]</scope>
    <source>
        <strain evidence="1 2">NIH1004</strain>
    </source>
</reference>
<protein>
    <submittedName>
        <fullName evidence="1">Uncharacterized protein</fullName>
    </submittedName>
</protein>
<evidence type="ECO:0000313" key="2">
    <source>
        <dbReference type="Proteomes" id="UP000308092"/>
    </source>
</evidence>